<evidence type="ECO:0000313" key="2">
    <source>
        <dbReference type="Proteomes" id="UP000198982"/>
    </source>
</evidence>
<evidence type="ECO:0008006" key="3">
    <source>
        <dbReference type="Google" id="ProtNLM"/>
    </source>
</evidence>
<organism evidence="1 2">
    <name type="scientific">Pseudomonas saponiphila</name>
    <dbReference type="NCBI Taxonomy" id="556534"/>
    <lineage>
        <taxon>Bacteria</taxon>
        <taxon>Pseudomonadati</taxon>
        <taxon>Pseudomonadota</taxon>
        <taxon>Gammaproteobacteria</taxon>
        <taxon>Pseudomonadales</taxon>
        <taxon>Pseudomonadaceae</taxon>
        <taxon>Pseudomonas</taxon>
    </lineage>
</organism>
<dbReference type="InterPro" id="IPR036237">
    <property type="entry name" value="Xyl_isomerase-like_sf"/>
</dbReference>
<name>A0A1H4JK97_9PSED</name>
<evidence type="ECO:0000313" key="1">
    <source>
        <dbReference type="EMBL" id="SEB46108.1"/>
    </source>
</evidence>
<reference evidence="2" key="1">
    <citation type="submission" date="2016-10" db="EMBL/GenBank/DDBJ databases">
        <authorList>
            <person name="Varghese N."/>
            <person name="Submissions S."/>
        </authorList>
    </citation>
    <scope>NUCLEOTIDE SEQUENCE [LARGE SCALE GENOMIC DNA]</scope>
    <source>
        <strain evidence="2">DSM 9751</strain>
    </source>
</reference>
<protein>
    <recommendedName>
        <fullName evidence="3">Xylose isomerase-like TIM barrel</fullName>
    </recommendedName>
</protein>
<dbReference type="NCBIfam" id="NF035939">
    <property type="entry name" value="TIM_EboE"/>
    <property type="match status" value="1"/>
</dbReference>
<dbReference type="RefSeq" id="WP_092309432.1">
    <property type="nucleotide sequence ID" value="NZ_FNTJ01000001.1"/>
</dbReference>
<proteinExistence type="predicted"/>
<sequence length="412" mass="45897">MSAEAGWNAAQVGYCSNVHPARNLADLQASIQQHFQGVRRQRGLAVQDSGLWISAQAANELQQPAAREAFLGLLHDCGLRLTSLNGFPYGQFHQGAVKAEVYRPTWAEPQRLEYSLQLAELLAAALPLDCPLGVISSVPLGYAAHWDAAQQQQAEAQLLQLTAGLASLHRRSGKKILLCLEMEPDCVLENTDQAIAFFQRWKTCDPHHQYLALCFDVCHQAVVFEDCYQSLQRLLQARIPVGKIQLSNALICHLPEADSQRRQQVLQALGSFVEATYLHQVKARDRAGQLLAWADLPKALQAAQPQQGHCPELRIHFHVPLFSEQFLLPELHGSQQALLRTFDFLAAHPQFQPVLEVETYSWNVLPGALRPDTEQALLHGIAAELQWVEAQLRQRHLLHGQASLMEAPAHAL</sequence>
<dbReference type="SUPFAM" id="SSF51658">
    <property type="entry name" value="Xylose isomerase-like"/>
    <property type="match status" value="1"/>
</dbReference>
<accession>A0A1H4JK97</accession>
<keyword evidence="2" id="KW-1185">Reference proteome</keyword>
<dbReference type="AlphaFoldDB" id="A0A1H4JK97"/>
<gene>
    <name evidence="1" type="ORF">SAMN05216178_0488</name>
</gene>
<dbReference type="Proteomes" id="UP000198982">
    <property type="component" value="Unassembled WGS sequence"/>
</dbReference>
<dbReference type="Gene3D" id="3.20.20.150">
    <property type="entry name" value="Divalent-metal-dependent TIM barrel enzymes"/>
    <property type="match status" value="1"/>
</dbReference>
<dbReference type="EMBL" id="FNTJ01000001">
    <property type="protein sequence ID" value="SEB46108.1"/>
    <property type="molecule type" value="Genomic_DNA"/>
</dbReference>